<protein>
    <submittedName>
        <fullName evidence="1">Uncharacterized protein</fullName>
    </submittedName>
</protein>
<reference evidence="1" key="2">
    <citation type="submission" date="2019-07" db="EMBL/GenBank/DDBJ databases">
        <authorList>
            <person name="Seetharam A."/>
            <person name="Woodhouse M."/>
            <person name="Cannon E."/>
        </authorList>
    </citation>
    <scope>NUCLEOTIDE SEQUENCE [LARGE SCALE GENOMIC DNA]</scope>
    <source>
        <strain evidence="1">cv. B73</strain>
    </source>
</reference>
<organism evidence="1 2">
    <name type="scientific">Zea mays</name>
    <name type="common">Maize</name>
    <dbReference type="NCBI Taxonomy" id="4577"/>
    <lineage>
        <taxon>Eukaryota</taxon>
        <taxon>Viridiplantae</taxon>
        <taxon>Streptophyta</taxon>
        <taxon>Embryophyta</taxon>
        <taxon>Tracheophyta</taxon>
        <taxon>Spermatophyta</taxon>
        <taxon>Magnoliopsida</taxon>
        <taxon>Liliopsida</taxon>
        <taxon>Poales</taxon>
        <taxon>Poaceae</taxon>
        <taxon>PACMAD clade</taxon>
        <taxon>Panicoideae</taxon>
        <taxon>Andropogonodae</taxon>
        <taxon>Andropogoneae</taxon>
        <taxon>Tripsacinae</taxon>
        <taxon>Zea</taxon>
    </lineage>
</organism>
<evidence type="ECO:0000313" key="2">
    <source>
        <dbReference type="Proteomes" id="UP000007305"/>
    </source>
</evidence>
<dbReference type="OrthoDB" id="692807at2759"/>
<dbReference type="Proteomes" id="UP000007305">
    <property type="component" value="Chromosome 5"/>
</dbReference>
<gene>
    <name evidence="1" type="primary">LOC100278778</name>
</gene>
<dbReference type="EnsemblPlants" id="Zm00001eb256990_T003">
    <property type="protein sequence ID" value="Zm00001eb256990_P003"/>
    <property type="gene ID" value="Zm00001eb256990"/>
</dbReference>
<sequence>MRARTRTPAVCMHSIRRARMVVCLYRGQSRLLSFSCPSASSLPYGIFFLDRSLNQELEKSTQTNKEIQLLDSDLFERRKKESSIARYELLEETLSFFFSPFLSYTGIIRTQI</sequence>
<reference evidence="1" key="3">
    <citation type="submission" date="2021-05" db="UniProtKB">
        <authorList>
            <consortium name="EnsemblPlants"/>
        </authorList>
    </citation>
    <scope>IDENTIFICATION</scope>
    <source>
        <strain evidence="1">cv. B73</strain>
    </source>
</reference>
<dbReference type="Gramene" id="Zm00001eb256990_T003">
    <property type="protein sequence ID" value="Zm00001eb256990_P003"/>
    <property type="gene ID" value="Zm00001eb256990"/>
</dbReference>
<evidence type="ECO:0000313" key="1">
    <source>
        <dbReference type="EnsemblPlants" id="Zm00001eb256990_P003"/>
    </source>
</evidence>
<keyword evidence="2" id="KW-1185">Reference proteome</keyword>
<dbReference type="AlphaFoldDB" id="A0A804PNU7"/>
<proteinExistence type="predicted"/>
<name>A0A804PNU7_MAIZE</name>
<reference evidence="2" key="1">
    <citation type="journal article" date="2009" name="Science">
        <title>The B73 maize genome: complexity, diversity, and dynamics.</title>
        <authorList>
            <person name="Schnable P.S."/>
            <person name="Ware D."/>
            <person name="Fulton R.S."/>
            <person name="Stein J.C."/>
            <person name="Wei F."/>
            <person name="Pasternak S."/>
            <person name="Liang C."/>
            <person name="Zhang J."/>
            <person name="Fulton L."/>
            <person name="Graves T.A."/>
            <person name="Minx P."/>
            <person name="Reily A.D."/>
            <person name="Courtney L."/>
            <person name="Kruchowski S.S."/>
            <person name="Tomlinson C."/>
            <person name="Strong C."/>
            <person name="Delehaunty K."/>
            <person name="Fronick C."/>
            <person name="Courtney B."/>
            <person name="Rock S.M."/>
            <person name="Belter E."/>
            <person name="Du F."/>
            <person name="Kim K."/>
            <person name="Abbott R.M."/>
            <person name="Cotton M."/>
            <person name="Levy A."/>
            <person name="Marchetto P."/>
            <person name="Ochoa K."/>
            <person name="Jackson S.M."/>
            <person name="Gillam B."/>
            <person name="Chen W."/>
            <person name="Yan L."/>
            <person name="Higginbotham J."/>
            <person name="Cardenas M."/>
            <person name="Waligorski J."/>
            <person name="Applebaum E."/>
            <person name="Phelps L."/>
            <person name="Falcone J."/>
            <person name="Kanchi K."/>
            <person name="Thane T."/>
            <person name="Scimone A."/>
            <person name="Thane N."/>
            <person name="Henke J."/>
            <person name="Wang T."/>
            <person name="Ruppert J."/>
            <person name="Shah N."/>
            <person name="Rotter K."/>
            <person name="Hodges J."/>
            <person name="Ingenthron E."/>
            <person name="Cordes M."/>
            <person name="Kohlberg S."/>
            <person name="Sgro J."/>
            <person name="Delgado B."/>
            <person name="Mead K."/>
            <person name="Chinwalla A."/>
            <person name="Leonard S."/>
            <person name="Crouse K."/>
            <person name="Collura K."/>
            <person name="Kudrna D."/>
            <person name="Currie J."/>
            <person name="He R."/>
            <person name="Angelova A."/>
            <person name="Rajasekar S."/>
            <person name="Mueller T."/>
            <person name="Lomeli R."/>
            <person name="Scara G."/>
            <person name="Ko A."/>
            <person name="Delaney K."/>
            <person name="Wissotski M."/>
            <person name="Lopez G."/>
            <person name="Campos D."/>
            <person name="Braidotti M."/>
            <person name="Ashley E."/>
            <person name="Golser W."/>
            <person name="Kim H."/>
            <person name="Lee S."/>
            <person name="Lin J."/>
            <person name="Dujmic Z."/>
            <person name="Kim W."/>
            <person name="Talag J."/>
            <person name="Zuccolo A."/>
            <person name="Fan C."/>
            <person name="Sebastian A."/>
            <person name="Kramer M."/>
            <person name="Spiegel L."/>
            <person name="Nascimento L."/>
            <person name="Zutavern T."/>
            <person name="Miller B."/>
            <person name="Ambroise C."/>
            <person name="Muller S."/>
            <person name="Spooner W."/>
            <person name="Narechania A."/>
            <person name="Ren L."/>
            <person name="Wei S."/>
            <person name="Kumari S."/>
            <person name="Faga B."/>
            <person name="Levy M.J."/>
            <person name="McMahan L."/>
            <person name="Van Buren P."/>
            <person name="Vaughn M.W."/>
            <person name="Ying K."/>
            <person name="Yeh C.-T."/>
            <person name="Emrich S.J."/>
            <person name="Jia Y."/>
            <person name="Kalyanaraman A."/>
            <person name="Hsia A.-P."/>
            <person name="Barbazuk W.B."/>
            <person name="Baucom R.S."/>
            <person name="Brutnell T.P."/>
            <person name="Carpita N.C."/>
            <person name="Chaparro C."/>
            <person name="Chia J.-M."/>
            <person name="Deragon J.-M."/>
            <person name="Estill J.C."/>
            <person name="Fu Y."/>
            <person name="Jeddeloh J.A."/>
            <person name="Han Y."/>
            <person name="Lee H."/>
            <person name="Li P."/>
            <person name="Lisch D.R."/>
            <person name="Liu S."/>
            <person name="Liu Z."/>
            <person name="Nagel D.H."/>
            <person name="McCann M.C."/>
            <person name="SanMiguel P."/>
            <person name="Myers A.M."/>
            <person name="Nettleton D."/>
            <person name="Nguyen J."/>
            <person name="Penning B.W."/>
            <person name="Ponnala L."/>
            <person name="Schneider K.L."/>
            <person name="Schwartz D.C."/>
            <person name="Sharma A."/>
            <person name="Soderlund C."/>
            <person name="Springer N.M."/>
            <person name="Sun Q."/>
            <person name="Wang H."/>
            <person name="Waterman M."/>
            <person name="Westerman R."/>
            <person name="Wolfgruber T.K."/>
            <person name="Yang L."/>
            <person name="Yu Y."/>
            <person name="Zhang L."/>
            <person name="Zhou S."/>
            <person name="Zhu Q."/>
            <person name="Bennetzen J.L."/>
            <person name="Dawe R.K."/>
            <person name="Jiang J."/>
            <person name="Jiang N."/>
            <person name="Presting G.G."/>
            <person name="Wessler S.R."/>
            <person name="Aluru S."/>
            <person name="Martienssen R.A."/>
            <person name="Clifton S.W."/>
            <person name="McCombie W.R."/>
            <person name="Wing R.A."/>
            <person name="Wilson R.K."/>
        </authorList>
    </citation>
    <scope>NUCLEOTIDE SEQUENCE [LARGE SCALE GENOMIC DNA]</scope>
    <source>
        <strain evidence="2">cv. B73</strain>
    </source>
</reference>
<accession>A0A804PNU7</accession>